<dbReference type="RefSeq" id="WP_306072732.1">
    <property type="nucleotide sequence ID" value="NZ_CP120988.1"/>
</dbReference>
<proteinExistence type="predicted"/>
<organism evidence="2 3">
    <name type="scientific">Streptomyces poriferorum</name>
    <dbReference type="NCBI Taxonomy" id="2798799"/>
    <lineage>
        <taxon>Bacteria</taxon>
        <taxon>Bacillati</taxon>
        <taxon>Actinomycetota</taxon>
        <taxon>Actinomycetes</taxon>
        <taxon>Kitasatosporales</taxon>
        <taxon>Streptomycetaceae</taxon>
        <taxon>Streptomyces</taxon>
    </lineage>
</organism>
<keyword evidence="1" id="KW-0732">Signal</keyword>
<gene>
    <name evidence="2" type="ORF">P8A19_01115</name>
</gene>
<feature type="chain" id="PRO_5047038300" description="Integral membrane protein" evidence="1">
    <location>
        <begin position="29"/>
        <end position="261"/>
    </location>
</feature>
<name>A0ABY9IGB4_9ACTN</name>
<dbReference type="PROSITE" id="PS51257">
    <property type="entry name" value="PROKAR_LIPOPROTEIN"/>
    <property type="match status" value="1"/>
</dbReference>
<protein>
    <recommendedName>
        <fullName evidence="4">Integral membrane protein</fullName>
    </recommendedName>
</protein>
<dbReference type="Proteomes" id="UP001235744">
    <property type="component" value="Chromosome"/>
</dbReference>
<feature type="signal peptide" evidence="1">
    <location>
        <begin position="1"/>
        <end position="28"/>
    </location>
</feature>
<evidence type="ECO:0000256" key="1">
    <source>
        <dbReference type="SAM" id="SignalP"/>
    </source>
</evidence>
<evidence type="ECO:0000313" key="2">
    <source>
        <dbReference type="EMBL" id="WLQ54130.1"/>
    </source>
</evidence>
<dbReference type="EMBL" id="CP120988">
    <property type="protein sequence ID" value="WLQ54130.1"/>
    <property type="molecule type" value="Genomic_DNA"/>
</dbReference>
<reference evidence="2 3" key="1">
    <citation type="submission" date="2023-03" db="EMBL/GenBank/DDBJ databases">
        <title>Isolation and description of six Streptomyces strains from soil environments, able to metabolize different microbial glucans.</title>
        <authorList>
            <person name="Widen T."/>
            <person name="Larsbrink J."/>
        </authorList>
    </citation>
    <scope>NUCLEOTIDE SEQUENCE [LARGE SCALE GENOMIC DNA]</scope>
    <source>
        <strain evidence="2 3">Alt2</strain>
    </source>
</reference>
<evidence type="ECO:0000313" key="3">
    <source>
        <dbReference type="Proteomes" id="UP001235744"/>
    </source>
</evidence>
<keyword evidence="3" id="KW-1185">Reference proteome</keyword>
<accession>A0ABY9IGB4</accession>
<sequence>MQSWRSLAGVLLSAVAVLLLSACGTQRAGAPTTEAPHWQTFAPFRVTAARLSGGGRALSVDAEVPGKGKTCARRPQAAVTSTSERNVWVQVTFSTLTGDPHADCSKTATVTAKVRLPSALGHRELVVDHDTTFTADDAGLPGLRLCGDRGCHPAPTGCTPASYDQAVAALDVPTHTSRGEEHCDGKWLVFDVSSRMGPACAEGRAPGCGASLGDRWFFRAEKSGWVPLARGTKAGCADVHRVEPVFPATLCADLPALQSSN</sequence>
<evidence type="ECO:0008006" key="4">
    <source>
        <dbReference type="Google" id="ProtNLM"/>
    </source>
</evidence>